<dbReference type="EMBL" id="UOEW01000369">
    <property type="protein sequence ID" value="VAW42649.1"/>
    <property type="molecule type" value="Genomic_DNA"/>
</dbReference>
<gene>
    <name evidence="2" type="ORF">MNBD_GAMMA01-1356</name>
    <name evidence="3" type="ORF">MNBD_GAMMA01-1383</name>
</gene>
<evidence type="ECO:0000313" key="3">
    <source>
        <dbReference type="EMBL" id="VAW42649.1"/>
    </source>
</evidence>
<proteinExistence type="predicted"/>
<protein>
    <submittedName>
        <fullName evidence="2">Uncharacterized protein</fullName>
    </submittedName>
</protein>
<accession>A0A3B0VG76</accession>
<evidence type="ECO:0000256" key="1">
    <source>
        <dbReference type="SAM" id="MobiDB-lite"/>
    </source>
</evidence>
<feature type="region of interest" description="Disordered" evidence="1">
    <location>
        <begin position="1"/>
        <end position="49"/>
    </location>
</feature>
<name>A0A3B0VG76_9ZZZZ</name>
<dbReference type="AlphaFoldDB" id="A0A3B0VG76"/>
<sequence>MARKKTGDKVSSIASKAMKTGKATPKEIRSMGASLLSQDEVKGSRGKKK</sequence>
<reference evidence="2" key="1">
    <citation type="submission" date="2018-06" db="EMBL/GenBank/DDBJ databases">
        <authorList>
            <person name="Zhirakovskaya E."/>
        </authorList>
    </citation>
    <scope>NUCLEOTIDE SEQUENCE</scope>
</reference>
<dbReference type="EMBL" id="UOEW01000369">
    <property type="protein sequence ID" value="VAW42608.1"/>
    <property type="molecule type" value="Genomic_DNA"/>
</dbReference>
<evidence type="ECO:0000313" key="2">
    <source>
        <dbReference type="EMBL" id="VAW42608.1"/>
    </source>
</evidence>
<organism evidence="2">
    <name type="scientific">hydrothermal vent metagenome</name>
    <dbReference type="NCBI Taxonomy" id="652676"/>
    <lineage>
        <taxon>unclassified sequences</taxon>
        <taxon>metagenomes</taxon>
        <taxon>ecological metagenomes</taxon>
    </lineage>
</organism>